<evidence type="ECO:0000313" key="3">
    <source>
        <dbReference type="EMBL" id="KAJ7356492.1"/>
    </source>
</evidence>
<sequence>MKTRGIEVTTPVSPSFFVPPPIEPATKVRYRVPFLGEDGRLPFRSVTTLLTSGSAILESLAPVDEARFDHETSADSCLQGTREAMLKTIFEWIDGLAPGPLIFWLAGLAGTGKTTIATTICEELNARESRASISPGQPHPPIPLGADFFMSRHSTPRQNPHSIVCTIAYQLADRFPSVRPFLVSALRLNPRIVTSKNMESKIMELIIGPLEGAIRALPSCIVLVLDALDECDGHGAEFLPLFARLTSKFDGVGRRVRVKLVITSRLEGDIRSMFSTIGHASFRLHDIEQHILQADIQRYLHHSFRQITLKNTHVFPTDVEWPSSQDISTLVSRSGALFIYAATVVKFVDVAGHSPERRL</sequence>
<comment type="caution">
    <text evidence="3">The sequence shown here is derived from an EMBL/GenBank/DDBJ whole genome shotgun (WGS) entry which is preliminary data.</text>
</comment>
<dbReference type="AlphaFoldDB" id="A0AAD7EXB7"/>
<dbReference type="InterPro" id="IPR056884">
    <property type="entry name" value="NPHP3-like_N"/>
</dbReference>
<dbReference type="InterPro" id="IPR027417">
    <property type="entry name" value="P-loop_NTPase"/>
</dbReference>
<dbReference type="Pfam" id="PF24883">
    <property type="entry name" value="NPHP3_N"/>
    <property type="match status" value="1"/>
</dbReference>
<dbReference type="Proteomes" id="UP001218218">
    <property type="component" value="Unassembled WGS sequence"/>
</dbReference>
<protein>
    <recommendedName>
        <fullName evidence="2">Nephrocystin 3-like N-terminal domain-containing protein</fullName>
    </recommendedName>
</protein>
<evidence type="ECO:0000313" key="4">
    <source>
        <dbReference type="Proteomes" id="UP001218218"/>
    </source>
</evidence>
<dbReference type="SUPFAM" id="SSF52540">
    <property type="entry name" value="P-loop containing nucleoside triphosphate hydrolases"/>
    <property type="match status" value="1"/>
</dbReference>
<feature type="domain" description="Nephrocystin 3-like N-terminal" evidence="2">
    <location>
        <begin position="89"/>
        <end position="265"/>
    </location>
</feature>
<keyword evidence="1" id="KW-0677">Repeat</keyword>
<evidence type="ECO:0000256" key="1">
    <source>
        <dbReference type="ARBA" id="ARBA00022737"/>
    </source>
</evidence>
<dbReference type="Gene3D" id="3.40.50.300">
    <property type="entry name" value="P-loop containing nucleotide triphosphate hydrolases"/>
    <property type="match status" value="1"/>
</dbReference>
<proteinExistence type="predicted"/>
<dbReference type="EMBL" id="JARIHO010000008">
    <property type="protein sequence ID" value="KAJ7356492.1"/>
    <property type="molecule type" value="Genomic_DNA"/>
</dbReference>
<dbReference type="PANTHER" id="PTHR10039:SF16">
    <property type="entry name" value="GPI INOSITOL-DEACYLASE"/>
    <property type="match status" value="1"/>
</dbReference>
<gene>
    <name evidence="3" type="ORF">DFH08DRAFT_688737</name>
</gene>
<dbReference type="PANTHER" id="PTHR10039">
    <property type="entry name" value="AMELOGENIN"/>
    <property type="match status" value="1"/>
</dbReference>
<keyword evidence="4" id="KW-1185">Reference proteome</keyword>
<accession>A0AAD7EXB7</accession>
<organism evidence="3 4">
    <name type="scientific">Mycena albidolilacea</name>
    <dbReference type="NCBI Taxonomy" id="1033008"/>
    <lineage>
        <taxon>Eukaryota</taxon>
        <taxon>Fungi</taxon>
        <taxon>Dikarya</taxon>
        <taxon>Basidiomycota</taxon>
        <taxon>Agaricomycotina</taxon>
        <taxon>Agaricomycetes</taxon>
        <taxon>Agaricomycetidae</taxon>
        <taxon>Agaricales</taxon>
        <taxon>Marasmiineae</taxon>
        <taxon>Mycenaceae</taxon>
        <taxon>Mycena</taxon>
    </lineage>
</organism>
<feature type="non-terminal residue" evidence="3">
    <location>
        <position position="359"/>
    </location>
</feature>
<name>A0AAD7EXB7_9AGAR</name>
<reference evidence="3" key="1">
    <citation type="submission" date="2023-03" db="EMBL/GenBank/DDBJ databases">
        <title>Massive genome expansion in bonnet fungi (Mycena s.s.) driven by repeated elements and novel gene families across ecological guilds.</title>
        <authorList>
            <consortium name="Lawrence Berkeley National Laboratory"/>
            <person name="Harder C.B."/>
            <person name="Miyauchi S."/>
            <person name="Viragh M."/>
            <person name="Kuo A."/>
            <person name="Thoen E."/>
            <person name="Andreopoulos B."/>
            <person name="Lu D."/>
            <person name="Skrede I."/>
            <person name="Drula E."/>
            <person name="Henrissat B."/>
            <person name="Morin E."/>
            <person name="Kohler A."/>
            <person name="Barry K."/>
            <person name="LaButti K."/>
            <person name="Morin E."/>
            <person name="Salamov A."/>
            <person name="Lipzen A."/>
            <person name="Mereny Z."/>
            <person name="Hegedus B."/>
            <person name="Baldrian P."/>
            <person name="Stursova M."/>
            <person name="Weitz H."/>
            <person name="Taylor A."/>
            <person name="Grigoriev I.V."/>
            <person name="Nagy L.G."/>
            <person name="Martin F."/>
            <person name="Kauserud H."/>
        </authorList>
    </citation>
    <scope>NUCLEOTIDE SEQUENCE</scope>
    <source>
        <strain evidence="3">CBHHK002</strain>
    </source>
</reference>
<evidence type="ECO:0000259" key="2">
    <source>
        <dbReference type="Pfam" id="PF24883"/>
    </source>
</evidence>